<dbReference type="RefSeq" id="WP_166323423.1">
    <property type="nucleotide sequence ID" value="NZ_CP049934.1"/>
</dbReference>
<comment type="pathway">
    <text evidence="7">Protein modification; lipoprotein biosynthesis (diacylglyceryl transfer).</text>
</comment>
<keyword evidence="3 7" id="KW-0808">Transferase</keyword>
<name>A0A6G8FIZ1_9MICO</name>
<comment type="function">
    <text evidence="7">Catalyzes the transfer of the diacylglyceryl group from phosphatidylglycerol to the sulfhydryl group of the N-terminal cysteine of a prolipoprotein, the first step in the formation of mature lipoproteins.</text>
</comment>
<keyword evidence="10" id="KW-1185">Reference proteome</keyword>
<feature type="transmembrane region" description="Helical" evidence="7">
    <location>
        <begin position="237"/>
        <end position="262"/>
    </location>
</feature>
<feature type="binding site" evidence="7">
    <location>
        <position position="142"/>
    </location>
    <ligand>
        <name>a 1,2-diacyl-sn-glycero-3-phospho-(1'-sn-glycerol)</name>
        <dbReference type="ChEBI" id="CHEBI:64716"/>
    </ligand>
</feature>
<evidence type="ECO:0000313" key="9">
    <source>
        <dbReference type="EMBL" id="QIM16420.1"/>
    </source>
</evidence>
<protein>
    <recommendedName>
        <fullName evidence="7">Phosphatidylglycerol--prolipoprotein diacylglyceryl transferase</fullName>
        <ecNumber evidence="7">2.5.1.145</ecNumber>
    </recommendedName>
</protein>
<feature type="transmembrane region" description="Helical" evidence="7">
    <location>
        <begin position="214"/>
        <end position="231"/>
    </location>
</feature>
<comment type="subcellular location">
    <subcellularLocation>
        <location evidence="7">Cell membrane</location>
        <topology evidence="7">Multi-pass membrane protein</topology>
    </subcellularLocation>
</comment>
<dbReference type="EC" id="2.5.1.145" evidence="7"/>
<evidence type="ECO:0000256" key="7">
    <source>
        <dbReference type="HAMAP-Rule" id="MF_01147"/>
    </source>
</evidence>
<feature type="region of interest" description="Disordered" evidence="8">
    <location>
        <begin position="304"/>
        <end position="353"/>
    </location>
</feature>
<feature type="transmembrane region" description="Helical" evidence="7">
    <location>
        <begin position="53"/>
        <end position="72"/>
    </location>
</feature>
<feature type="transmembrane region" description="Helical" evidence="7">
    <location>
        <begin position="185"/>
        <end position="202"/>
    </location>
</feature>
<comment type="similarity">
    <text evidence="1 7">Belongs to the Lgt family.</text>
</comment>
<keyword evidence="2 7" id="KW-1003">Cell membrane</keyword>
<dbReference type="AlphaFoldDB" id="A0A6G8FIZ1"/>
<evidence type="ECO:0000256" key="8">
    <source>
        <dbReference type="SAM" id="MobiDB-lite"/>
    </source>
</evidence>
<dbReference type="Pfam" id="PF01790">
    <property type="entry name" value="LGT"/>
    <property type="match status" value="1"/>
</dbReference>
<keyword evidence="5 7" id="KW-1133">Transmembrane helix</keyword>
<feature type="compositionally biased region" description="Low complexity" evidence="8">
    <location>
        <begin position="305"/>
        <end position="328"/>
    </location>
</feature>
<dbReference type="PROSITE" id="PS01311">
    <property type="entry name" value="LGT"/>
    <property type="match status" value="1"/>
</dbReference>
<dbReference type="GO" id="GO:0008961">
    <property type="term" value="F:phosphatidylglycerol-prolipoprotein diacylglyceryl transferase activity"/>
    <property type="evidence" value="ECO:0007669"/>
    <property type="project" value="UniProtKB-UniRule"/>
</dbReference>
<dbReference type="KEGG" id="lins:G7067_08300"/>
<dbReference type="UniPathway" id="UPA00664"/>
<accession>A0A6G8FIZ1</accession>
<gene>
    <name evidence="7" type="primary">lgt</name>
    <name evidence="9" type="ORF">G7067_08300</name>
</gene>
<keyword evidence="4 7" id="KW-0812">Transmembrane</keyword>
<proteinExistence type="inferred from homology"/>
<sequence>MIHPFSIPSPEIQFLQLGPLRIYFYALCIILGIILAAIWTARRLGKRGGERGAVFDFVVWSLVLGIIGARLYHVVTHWGDYFGEGKSPFEIFAFWNGGIAIFGALIGGGIGVLIASRLTGIRFWSFADALVPGLLLAQAIGRIGNWFNHELFGGPTSLPWGLEIESTNPAFPIGLPADTLFHPTFLYEALWNLLGIVVLLAIERKLRPRWGQFFALYLVWYGLGRVFTESLRVDPSLLFLGLRTNVLAALLAVVLGIVIFIVQRRRHVGLETTTYLPGRVNPADAALHVTANADEYFHVLDRGDAAAAPEESSEPQESSASHESSEPQESSEGDTQDAASDSADPVTNSAQSQ</sequence>
<feature type="transmembrane region" description="Helical" evidence="7">
    <location>
        <begin position="121"/>
        <end position="141"/>
    </location>
</feature>
<dbReference type="GO" id="GO:0042158">
    <property type="term" value="P:lipoprotein biosynthetic process"/>
    <property type="evidence" value="ECO:0007669"/>
    <property type="project" value="UniProtKB-UniRule"/>
</dbReference>
<evidence type="ECO:0000256" key="2">
    <source>
        <dbReference type="ARBA" id="ARBA00022475"/>
    </source>
</evidence>
<dbReference type="InterPro" id="IPR001640">
    <property type="entry name" value="Lgt"/>
</dbReference>
<dbReference type="GO" id="GO:0005886">
    <property type="term" value="C:plasma membrane"/>
    <property type="evidence" value="ECO:0007669"/>
    <property type="project" value="UniProtKB-SubCell"/>
</dbReference>
<dbReference type="EMBL" id="CP049934">
    <property type="protein sequence ID" value="QIM16420.1"/>
    <property type="molecule type" value="Genomic_DNA"/>
</dbReference>
<evidence type="ECO:0000313" key="10">
    <source>
        <dbReference type="Proteomes" id="UP000501387"/>
    </source>
</evidence>
<dbReference type="PANTHER" id="PTHR30589:SF0">
    <property type="entry name" value="PHOSPHATIDYLGLYCEROL--PROLIPOPROTEIN DIACYLGLYCERYL TRANSFERASE"/>
    <property type="match status" value="1"/>
</dbReference>
<feature type="transmembrane region" description="Helical" evidence="7">
    <location>
        <begin position="92"/>
        <end position="114"/>
    </location>
</feature>
<reference evidence="9 10" key="1">
    <citation type="submission" date="2020-03" db="EMBL/GenBank/DDBJ databases">
        <title>Leucobacter sp. nov., isolated from beetles.</title>
        <authorList>
            <person name="Hyun D.-W."/>
            <person name="Bae J.-W."/>
        </authorList>
    </citation>
    <scope>NUCLEOTIDE SEQUENCE [LARGE SCALE GENOMIC DNA]</scope>
    <source>
        <strain evidence="9 10">HDW9B</strain>
    </source>
</reference>
<organism evidence="9 10">
    <name type="scientific">Leucobacter insecticola</name>
    <dbReference type="NCBI Taxonomy" id="2714934"/>
    <lineage>
        <taxon>Bacteria</taxon>
        <taxon>Bacillati</taxon>
        <taxon>Actinomycetota</taxon>
        <taxon>Actinomycetes</taxon>
        <taxon>Micrococcales</taxon>
        <taxon>Microbacteriaceae</taxon>
        <taxon>Leucobacter</taxon>
    </lineage>
</organism>
<evidence type="ECO:0000256" key="1">
    <source>
        <dbReference type="ARBA" id="ARBA00007150"/>
    </source>
</evidence>
<feature type="transmembrane region" description="Helical" evidence="7">
    <location>
        <begin position="22"/>
        <end position="41"/>
    </location>
</feature>
<keyword evidence="6 7" id="KW-0472">Membrane</keyword>
<keyword evidence="9" id="KW-0449">Lipoprotein</keyword>
<dbReference type="HAMAP" id="MF_01147">
    <property type="entry name" value="Lgt"/>
    <property type="match status" value="1"/>
</dbReference>
<keyword evidence="9" id="KW-0328">Glycosyltransferase</keyword>
<dbReference type="PANTHER" id="PTHR30589">
    <property type="entry name" value="PROLIPOPROTEIN DIACYLGLYCERYL TRANSFERASE"/>
    <property type="match status" value="1"/>
</dbReference>
<evidence type="ECO:0000256" key="4">
    <source>
        <dbReference type="ARBA" id="ARBA00022692"/>
    </source>
</evidence>
<evidence type="ECO:0000256" key="6">
    <source>
        <dbReference type="ARBA" id="ARBA00023136"/>
    </source>
</evidence>
<evidence type="ECO:0000256" key="5">
    <source>
        <dbReference type="ARBA" id="ARBA00022989"/>
    </source>
</evidence>
<evidence type="ECO:0000256" key="3">
    <source>
        <dbReference type="ARBA" id="ARBA00022679"/>
    </source>
</evidence>
<comment type="catalytic activity">
    <reaction evidence="7">
        <text>L-cysteinyl-[prolipoprotein] + a 1,2-diacyl-sn-glycero-3-phospho-(1'-sn-glycerol) = an S-1,2-diacyl-sn-glyceryl-L-cysteinyl-[prolipoprotein] + sn-glycerol 1-phosphate + H(+)</text>
        <dbReference type="Rhea" id="RHEA:56712"/>
        <dbReference type="Rhea" id="RHEA-COMP:14679"/>
        <dbReference type="Rhea" id="RHEA-COMP:14680"/>
        <dbReference type="ChEBI" id="CHEBI:15378"/>
        <dbReference type="ChEBI" id="CHEBI:29950"/>
        <dbReference type="ChEBI" id="CHEBI:57685"/>
        <dbReference type="ChEBI" id="CHEBI:64716"/>
        <dbReference type="ChEBI" id="CHEBI:140658"/>
        <dbReference type="EC" id="2.5.1.145"/>
    </reaction>
</comment>
<dbReference type="NCBIfam" id="TIGR00544">
    <property type="entry name" value="lgt"/>
    <property type="match status" value="1"/>
</dbReference>
<dbReference type="Proteomes" id="UP000501387">
    <property type="component" value="Chromosome"/>
</dbReference>